<gene>
    <name evidence="4" type="ORF">MEBOL_004059</name>
</gene>
<dbReference type="KEGG" id="mbd:MEBOL_004059"/>
<dbReference type="GO" id="GO:0030246">
    <property type="term" value="F:carbohydrate binding"/>
    <property type="evidence" value="ECO:0007669"/>
    <property type="project" value="InterPro"/>
</dbReference>
<dbReference type="InterPro" id="IPR008979">
    <property type="entry name" value="Galactose-bd-like_sf"/>
</dbReference>
<dbReference type="Pfam" id="PF22633">
    <property type="entry name" value="F5_F8_type_C_2"/>
    <property type="match status" value="1"/>
</dbReference>
<dbReference type="OrthoDB" id="9804511at2"/>
<evidence type="ECO:0000256" key="2">
    <source>
        <dbReference type="SAM" id="SignalP"/>
    </source>
</evidence>
<dbReference type="EMBL" id="CP022163">
    <property type="protein sequence ID" value="ATB30598.1"/>
    <property type="molecule type" value="Genomic_DNA"/>
</dbReference>
<dbReference type="Gene3D" id="2.70.98.10">
    <property type="match status" value="1"/>
</dbReference>
<dbReference type="InterPro" id="IPR050883">
    <property type="entry name" value="PNGase"/>
</dbReference>
<dbReference type="InterPro" id="IPR041371">
    <property type="entry name" value="GH92_N"/>
</dbReference>
<dbReference type="AlphaFoldDB" id="A0A250IH49"/>
<reference evidence="4 5" key="1">
    <citation type="submission" date="2017-06" db="EMBL/GenBank/DDBJ databases">
        <authorList>
            <person name="Kim H.J."/>
            <person name="Triplett B.A."/>
        </authorList>
    </citation>
    <scope>NUCLEOTIDE SEQUENCE [LARGE SCALE GENOMIC DNA]</scope>
    <source>
        <strain evidence="4 5">DSM 14713</strain>
    </source>
</reference>
<keyword evidence="2" id="KW-0732">Signal</keyword>
<evidence type="ECO:0000259" key="3">
    <source>
        <dbReference type="PROSITE" id="PS50022"/>
    </source>
</evidence>
<dbReference type="GO" id="GO:0005829">
    <property type="term" value="C:cytosol"/>
    <property type="evidence" value="ECO:0007669"/>
    <property type="project" value="TreeGrafter"/>
</dbReference>
<dbReference type="Gene3D" id="1.20.1050.60">
    <property type="entry name" value="alpha-1,2-mannosidase"/>
    <property type="match status" value="1"/>
</dbReference>
<feature type="signal peptide" evidence="2">
    <location>
        <begin position="1"/>
        <end position="20"/>
    </location>
</feature>
<dbReference type="SUPFAM" id="SSF48208">
    <property type="entry name" value="Six-hairpin glycosidases"/>
    <property type="match status" value="1"/>
</dbReference>
<dbReference type="Pfam" id="PF17678">
    <property type="entry name" value="Glyco_hydro_92N"/>
    <property type="match status" value="1"/>
</dbReference>
<dbReference type="FunFam" id="3.30.2080.10:FF:000001">
    <property type="entry name" value="Alpha-1,2-mannosidase subfamily"/>
    <property type="match status" value="1"/>
</dbReference>
<accession>A0A250IH49</accession>
<feature type="domain" description="F5/8 type C" evidence="3">
    <location>
        <begin position="585"/>
        <end position="715"/>
    </location>
</feature>
<evidence type="ECO:0000313" key="4">
    <source>
        <dbReference type="EMBL" id="ATB30598.1"/>
    </source>
</evidence>
<dbReference type="PANTHER" id="PTHR12143:SF39">
    <property type="entry name" value="SECRETED PROTEIN"/>
    <property type="match status" value="1"/>
</dbReference>
<dbReference type="Proteomes" id="UP000217289">
    <property type="component" value="Chromosome"/>
</dbReference>
<evidence type="ECO:0000256" key="1">
    <source>
        <dbReference type="SAM" id="MobiDB-lite"/>
    </source>
</evidence>
<dbReference type="Gene3D" id="2.60.120.260">
    <property type="entry name" value="Galactose-binding domain-like"/>
    <property type="match status" value="1"/>
</dbReference>
<dbReference type="InterPro" id="IPR012939">
    <property type="entry name" value="Glyco_hydro_92"/>
</dbReference>
<name>A0A250IH49_9BACT</name>
<feature type="region of interest" description="Disordered" evidence="1">
    <location>
        <begin position="25"/>
        <end position="109"/>
    </location>
</feature>
<evidence type="ECO:0000313" key="5">
    <source>
        <dbReference type="Proteomes" id="UP000217289"/>
    </source>
</evidence>
<dbReference type="InterPro" id="IPR008928">
    <property type="entry name" value="6-hairpin_glycosidase_sf"/>
</dbReference>
<dbReference type="Gene3D" id="3.30.2080.10">
    <property type="entry name" value="GH92 mannosidase domain"/>
    <property type="match status" value="1"/>
</dbReference>
<dbReference type="InterPro" id="IPR005887">
    <property type="entry name" value="GH92_a_mannosidase_put"/>
</dbReference>
<feature type="compositionally biased region" description="Low complexity" evidence="1">
    <location>
        <begin position="53"/>
        <end position="62"/>
    </location>
</feature>
<organism evidence="4 5">
    <name type="scientific">Melittangium boletus DSM 14713</name>
    <dbReference type="NCBI Taxonomy" id="1294270"/>
    <lineage>
        <taxon>Bacteria</taxon>
        <taxon>Pseudomonadati</taxon>
        <taxon>Myxococcota</taxon>
        <taxon>Myxococcia</taxon>
        <taxon>Myxococcales</taxon>
        <taxon>Cystobacterineae</taxon>
        <taxon>Archangiaceae</taxon>
        <taxon>Melittangium</taxon>
    </lineage>
</organism>
<dbReference type="InterPro" id="IPR014718">
    <property type="entry name" value="GH-type_carb-bd"/>
</dbReference>
<dbReference type="NCBIfam" id="TIGR01180">
    <property type="entry name" value="aman2_put"/>
    <property type="match status" value="1"/>
</dbReference>
<dbReference type="GO" id="GO:0006516">
    <property type="term" value="P:glycoprotein catabolic process"/>
    <property type="evidence" value="ECO:0007669"/>
    <property type="project" value="TreeGrafter"/>
</dbReference>
<dbReference type="PANTHER" id="PTHR12143">
    <property type="entry name" value="PEPTIDE N-GLYCANASE PNGASE -RELATED"/>
    <property type="match status" value="1"/>
</dbReference>
<dbReference type="InterPro" id="IPR000421">
    <property type="entry name" value="FA58C"/>
</dbReference>
<feature type="chain" id="PRO_5012896919" description="F5/8 type C domain-containing protein" evidence="2">
    <location>
        <begin position="21"/>
        <end position="948"/>
    </location>
</feature>
<dbReference type="PROSITE" id="PS50022">
    <property type="entry name" value="FA58C_3"/>
    <property type="match status" value="1"/>
</dbReference>
<dbReference type="GO" id="GO:0000224">
    <property type="term" value="F:peptide-N4-(N-acetyl-beta-glucosaminyl)asparagine amidase activity"/>
    <property type="evidence" value="ECO:0007669"/>
    <property type="project" value="TreeGrafter"/>
</dbReference>
<protein>
    <recommendedName>
        <fullName evidence="3">F5/8 type C domain-containing protein</fullName>
    </recommendedName>
</protein>
<dbReference type="RefSeq" id="WP_095979033.1">
    <property type="nucleotide sequence ID" value="NZ_CP022163.1"/>
</dbReference>
<dbReference type="SUPFAM" id="SSF49785">
    <property type="entry name" value="Galactose-binding domain-like"/>
    <property type="match status" value="1"/>
</dbReference>
<keyword evidence="5" id="KW-1185">Reference proteome</keyword>
<dbReference type="GO" id="GO:0005975">
    <property type="term" value="P:carbohydrate metabolic process"/>
    <property type="evidence" value="ECO:0007669"/>
    <property type="project" value="InterPro"/>
</dbReference>
<proteinExistence type="predicted"/>
<sequence>MSKTLQRAVLCGSLFLLTLAAPGCRDDEPGPGTPGTGSPDSGVSLPDPDSGVPAPDSGTGTDTDGGTGEPDAGPPPASANRARYVDPFIGTDDSDSPFPVPGGAGGSTFPGATVPFGMLQLSPDTPTASPSGYRYSDSQIEHFSLTHFNGAGCPNNEDLPFLPRVGALTTSPASNWASFRTGYKKDTEEALPGYYGVTLDGDIDVELTTTTRTGMVRLHYPASTAAQLLLHTGRSATGVRAGTVQLVGNDRIRGSATAGGFCGSSETFTIYFAAQFDRPFSASGTWLGNTLSPGSTSARGTGSGAYVTFDTTSNPRVQMKIGVSFVSVDNAEANLAAENSGWNFDAVHSAARKRWNEVLNRIEITGGSDEDLELFYTALYHVFQNPNVSSDVNGQYMGFDRSVHTANGWTVYQNYSGWDIIRSWTHLIGAIAPEAPDIIRSMVEDGVQGGLLPFWSHQNVETRVMVGDPGTVNVANAYAMGVRGFDTSEALRLMLESATNPNNTQRWNLSDWLTYKYAGGNAAMSLEYAMADFAISRFAGELGNTSVRDEYLTRSHYWTESWNPASKLIEPRVGAPQPGAAASRIYEVEVFGAASSSTNLALNHDATASASCNASENPSKAVNGSINGGSGDKWCDNTSSDKWWQVDLGSAQSIDKIIVSHAGAGGESAQWNTQDFTLSVSPDNVTFETVATVTGNAANITTHTFPARTARYVKLRIQTAIQVGKTGAWDCQPLDVSSQCGYIEGNAAQYVWMVPHDVEGLYTLMGGHTESVTRLDELFKELNAGTQRPHFYIGNEPQHGTPWLYNFAQVPWKTQAIVRRIIDAEFNGNPGGLPGNDDLGATSAWLVWSDLGMYPVIPGTDVLVINGPRFPSARVHLANGHVLTIEGQGAGPAASYIQSLEIDGTATTKTFVRFADIAKGSTLKYVMGGNANESWGSGTSDRPPSFAP</sequence>
<dbReference type="Pfam" id="PF07971">
    <property type="entry name" value="Glyco_hydro_92"/>
    <property type="match status" value="2"/>
</dbReference>